<dbReference type="GO" id="GO:0003723">
    <property type="term" value="F:RNA binding"/>
    <property type="evidence" value="ECO:0007669"/>
    <property type="project" value="UniProtKB-KW"/>
</dbReference>
<accession>A0ABD3VRK9</accession>
<feature type="domain" description="Helicase ATP-binding" evidence="15">
    <location>
        <begin position="55"/>
        <end position="233"/>
    </location>
</feature>
<keyword evidence="4" id="KW-0698">rRNA processing</keyword>
<keyword evidence="6" id="KW-0378">Hydrolase</keyword>
<evidence type="ECO:0000256" key="3">
    <source>
        <dbReference type="ARBA" id="ARBA00022517"/>
    </source>
</evidence>
<evidence type="ECO:0000256" key="13">
    <source>
        <dbReference type="PROSITE-ProRule" id="PRU00552"/>
    </source>
</evidence>
<feature type="domain" description="DEAD-box RNA helicase Q" evidence="17">
    <location>
        <begin position="24"/>
        <end position="52"/>
    </location>
</feature>
<feature type="short sequence motif" description="Q motif" evidence="13">
    <location>
        <begin position="24"/>
        <end position="52"/>
    </location>
</feature>
<dbReference type="GO" id="GO:0006364">
    <property type="term" value="P:rRNA processing"/>
    <property type="evidence" value="ECO:0007669"/>
    <property type="project" value="UniProtKB-KW"/>
</dbReference>
<dbReference type="InterPro" id="IPR027417">
    <property type="entry name" value="P-loop_NTPase"/>
</dbReference>
<evidence type="ECO:0000256" key="10">
    <source>
        <dbReference type="ARBA" id="ARBA00023242"/>
    </source>
</evidence>
<feature type="compositionally biased region" description="Basic residues" evidence="14">
    <location>
        <begin position="522"/>
        <end position="547"/>
    </location>
</feature>
<keyword evidence="5" id="KW-0547">Nucleotide-binding</keyword>
<dbReference type="FunFam" id="3.40.50.300:FF:001046">
    <property type="entry name" value="Probable ATP-dependent RNA helicase ddx56"/>
    <property type="match status" value="1"/>
</dbReference>
<dbReference type="CDD" id="cd17961">
    <property type="entry name" value="DEADc_DDX56"/>
    <property type="match status" value="1"/>
</dbReference>
<comment type="subcellular location">
    <subcellularLocation>
        <location evidence="1">Nucleus</location>
        <location evidence="1">Nucleolus</location>
    </subcellularLocation>
</comment>
<dbReference type="InterPro" id="IPR014001">
    <property type="entry name" value="Helicase_ATP-bd"/>
</dbReference>
<dbReference type="Pfam" id="PF00270">
    <property type="entry name" value="DEAD"/>
    <property type="match status" value="1"/>
</dbReference>
<evidence type="ECO:0000256" key="1">
    <source>
        <dbReference type="ARBA" id="ARBA00004604"/>
    </source>
</evidence>
<evidence type="ECO:0000256" key="6">
    <source>
        <dbReference type="ARBA" id="ARBA00022801"/>
    </source>
</evidence>
<dbReference type="GO" id="GO:0005730">
    <property type="term" value="C:nucleolus"/>
    <property type="evidence" value="ECO:0007669"/>
    <property type="project" value="UniProtKB-SubCell"/>
</dbReference>
<evidence type="ECO:0000256" key="8">
    <source>
        <dbReference type="ARBA" id="ARBA00022840"/>
    </source>
</evidence>
<dbReference type="GO" id="GO:0003724">
    <property type="term" value="F:RNA helicase activity"/>
    <property type="evidence" value="ECO:0007669"/>
    <property type="project" value="UniProtKB-EC"/>
</dbReference>
<dbReference type="InterPro" id="IPR014014">
    <property type="entry name" value="RNA_helicase_DEAD_Q_motif"/>
</dbReference>
<feature type="domain" description="Helicase C-terminal" evidence="16">
    <location>
        <begin position="245"/>
        <end position="441"/>
    </location>
</feature>
<keyword evidence="7" id="KW-0347">Helicase</keyword>
<evidence type="ECO:0000256" key="9">
    <source>
        <dbReference type="ARBA" id="ARBA00022884"/>
    </source>
</evidence>
<keyword evidence="8" id="KW-0067">ATP-binding</keyword>
<proteinExistence type="inferred from homology"/>
<evidence type="ECO:0000256" key="5">
    <source>
        <dbReference type="ARBA" id="ARBA00022741"/>
    </source>
</evidence>
<keyword evidence="10" id="KW-0539">Nucleus</keyword>
<dbReference type="InterPro" id="IPR011545">
    <property type="entry name" value="DEAD/DEAH_box_helicase_dom"/>
</dbReference>
<keyword evidence="3" id="KW-0690">Ribosome biogenesis</keyword>
<sequence length="569" mass="64785">MSAWSTLPVKTKTMEEESEEVEFLQFHEMGLDDRILKAISKLGWSSPTPIQERAIPLALEGKDVLARARTGSGKTAAFSIPVIQKMLESKQTAKEQCVKAVVLTPTKELCNQAYRNIMELTSCCSRDVKCCDISPQVPLPQQRPMLAENPDIIVATPSRLLAHIRAGNVSIKESLEMIVIDEADLVFSFGYEEDIKALLSNIPKIYQAFLMSATLSGDVMSLKKMVLHNPVILKLDESQVAESGQLAQYHIKCEEDDKFALIYALLKLRLVRGKSILFVNTVDRCYKLKLFLEQFGIPACVLNAELPVTSRCHIVSQFNDGMYDYIIASDETLLTDQNDEQKGSEGKQKKFRRKDKEFGVSRGIDFQNVSNVINFDFPKTANAYIHRVGRTARGDNKGTALSFVSVKENELLEQVEKELAGSQEDKDSVFKPYQFKMEEIEGFRYRAKDAMLAVTRTAIRDARLKEIKQELFNSQKLKTYFEDNPRDLQVLRHDKGLYTVKTQQHLKNIPEYLVPDTLKKLGTSRKRPRQSHNSRHRPSKGQTKYRKRKEDPLKSFEFAGLSSKKKKKK</sequence>
<evidence type="ECO:0000256" key="11">
    <source>
        <dbReference type="ARBA" id="ARBA00038041"/>
    </source>
</evidence>
<dbReference type="Pfam" id="PF00271">
    <property type="entry name" value="Helicase_C"/>
    <property type="match status" value="1"/>
</dbReference>
<evidence type="ECO:0000256" key="4">
    <source>
        <dbReference type="ARBA" id="ARBA00022552"/>
    </source>
</evidence>
<dbReference type="SMART" id="SM00487">
    <property type="entry name" value="DEXDc"/>
    <property type="match status" value="1"/>
</dbReference>
<feature type="region of interest" description="Disordered" evidence="14">
    <location>
        <begin position="522"/>
        <end position="569"/>
    </location>
</feature>
<keyword evidence="19" id="KW-1185">Reference proteome</keyword>
<dbReference type="SUPFAM" id="SSF52540">
    <property type="entry name" value="P-loop containing nucleoside triphosphate hydrolases"/>
    <property type="match status" value="2"/>
</dbReference>
<organism evidence="18 19">
    <name type="scientific">Sinanodonta woodiana</name>
    <name type="common">Chinese pond mussel</name>
    <name type="synonym">Anodonta woodiana</name>
    <dbReference type="NCBI Taxonomy" id="1069815"/>
    <lineage>
        <taxon>Eukaryota</taxon>
        <taxon>Metazoa</taxon>
        <taxon>Spiralia</taxon>
        <taxon>Lophotrochozoa</taxon>
        <taxon>Mollusca</taxon>
        <taxon>Bivalvia</taxon>
        <taxon>Autobranchia</taxon>
        <taxon>Heteroconchia</taxon>
        <taxon>Palaeoheterodonta</taxon>
        <taxon>Unionida</taxon>
        <taxon>Unionoidea</taxon>
        <taxon>Unionidae</taxon>
        <taxon>Unioninae</taxon>
        <taxon>Sinanodonta</taxon>
    </lineage>
</organism>
<evidence type="ECO:0000256" key="7">
    <source>
        <dbReference type="ARBA" id="ARBA00022806"/>
    </source>
</evidence>
<protein>
    <recommendedName>
        <fullName evidence="2">RNA helicase</fullName>
        <ecNumber evidence="2">3.6.4.13</ecNumber>
    </recommendedName>
</protein>
<dbReference type="SMART" id="SM00490">
    <property type="entry name" value="HELICc"/>
    <property type="match status" value="1"/>
</dbReference>
<keyword evidence="9" id="KW-0694">RNA-binding</keyword>
<reference evidence="18 19" key="1">
    <citation type="submission" date="2024-11" db="EMBL/GenBank/DDBJ databases">
        <title>Chromosome-level genome assembly of the freshwater bivalve Anodonta woodiana.</title>
        <authorList>
            <person name="Chen X."/>
        </authorList>
    </citation>
    <scope>NUCLEOTIDE SEQUENCE [LARGE SCALE GENOMIC DNA]</scope>
    <source>
        <strain evidence="18">MN2024</strain>
        <tissue evidence="18">Gills</tissue>
    </source>
</reference>
<dbReference type="Gene3D" id="3.40.50.300">
    <property type="entry name" value="P-loop containing nucleotide triphosphate hydrolases"/>
    <property type="match status" value="2"/>
</dbReference>
<dbReference type="PROSITE" id="PS51194">
    <property type="entry name" value="HELICASE_CTER"/>
    <property type="match status" value="1"/>
</dbReference>
<comment type="caution">
    <text evidence="18">The sequence shown here is derived from an EMBL/GenBank/DDBJ whole genome shotgun (WGS) entry which is preliminary data.</text>
</comment>
<dbReference type="Proteomes" id="UP001634394">
    <property type="component" value="Unassembled WGS sequence"/>
</dbReference>
<dbReference type="EC" id="3.6.4.13" evidence="2"/>
<dbReference type="InterPro" id="IPR001650">
    <property type="entry name" value="Helicase_C-like"/>
</dbReference>
<evidence type="ECO:0000256" key="12">
    <source>
        <dbReference type="ARBA" id="ARBA00047984"/>
    </source>
</evidence>
<evidence type="ECO:0000259" key="16">
    <source>
        <dbReference type="PROSITE" id="PS51194"/>
    </source>
</evidence>
<dbReference type="AlphaFoldDB" id="A0ABD3VRK9"/>
<evidence type="ECO:0000259" key="15">
    <source>
        <dbReference type="PROSITE" id="PS51192"/>
    </source>
</evidence>
<dbReference type="PROSITE" id="PS51192">
    <property type="entry name" value="HELICASE_ATP_BIND_1"/>
    <property type="match status" value="1"/>
</dbReference>
<comment type="catalytic activity">
    <reaction evidence="12">
        <text>ATP + H2O = ADP + phosphate + H(+)</text>
        <dbReference type="Rhea" id="RHEA:13065"/>
        <dbReference type="ChEBI" id="CHEBI:15377"/>
        <dbReference type="ChEBI" id="CHEBI:15378"/>
        <dbReference type="ChEBI" id="CHEBI:30616"/>
        <dbReference type="ChEBI" id="CHEBI:43474"/>
        <dbReference type="ChEBI" id="CHEBI:456216"/>
        <dbReference type="EC" id="3.6.4.13"/>
    </reaction>
</comment>
<evidence type="ECO:0000259" key="17">
    <source>
        <dbReference type="PROSITE" id="PS51195"/>
    </source>
</evidence>
<dbReference type="PANTHER" id="PTHR47959:SF21">
    <property type="entry name" value="DEAD-BOX HELICASE 56"/>
    <property type="match status" value="1"/>
</dbReference>
<dbReference type="CDD" id="cd18787">
    <property type="entry name" value="SF2_C_DEAD"/>
    <property type="match status" value="1"/>
</dbReference>
<name>A0ABD3VRK9_SINWO</name>
<dbReference type="GO" id="GO:0005524">
    <property type="term" value="F:ATP binding"/>
    <property type="evidence" value="ECO:0007669"/>
    <property type="project" value="UniProtKB-KW"/>
</dbReference>
<dbReference type="GO" id="GO:0016787">
    <property type="term" value="F:hydrolase activity"/>
    <property type="evidence" value="ECO:0007669"/>
    <property type="project" value="UniProtKB-KW"/>
</dbReference>
<dbReference type="InterPro" id="IPR050079">
    <property type="entry name" value="DEAD_box_RNA_helicase"/>
</dbReference>
<evidence type="ECO:0000313" key="18">
    <source>
        <dbReference type="EMBL" id="KAL3864231.1"/>
    </source>
</evidence>
<evidence type="ECO:0000313" key="19">
    <source>
        <dbReference type="Proteomes" id="UP001634394"/>
    </source>
</evidence>
<gene>
    <name evidence="18" type="ORF">ACJMK2_005935</name>
</gene>
<dbReference type="PROSITE" id="PS51195">
    <property type="entry name" value="Q_MOTIF"/>
    <property type="match status" value="1"/>
</dbReference>
<evidence type="ECO:0000256" key="14">
    <source>
        <dbReference type="SAM" id="MobiDB-lite"/>
    </source>
</evidence>
<dbReference type="PANTHER" id="PTHR47959">
    <property type="entry name" value="ATP-DEPENDENT RNA HELICASE RHLE-RELATED"/>
    <property type="match status" value="1"/>
</dbReference>
<dbReference type="EMBL" id="JBJQND010000010">
    <property type="protein sequence ID" value="KAL3864231.1"/>
    <property type="molecule type" value="Genomic_DNA"/>
</dbReference>
<comment type="similarity">
    <text evidence="11">Belongs to the DEAD box helicase family. DDX56/DBP9 subfamily.</text>
</comment>
<evidence type="ECO:0000256" key="2">
    <source>
        <dbReference type="ARBA" id="ARBA00012552"/>
    </source>
</evidence>